<evidence type="ECO:0000313" key="2">
    <source>
        <dbReference type="Proteomes" id="UP000201190"/>
    </source>
</evidence>
<dbReference type="RefSeq" id="YP_009133344.1">
    <property type="nucleotide sequence ID" value="NC_026922.1"/>
</dbReference>
<evidence type="ECO:0000313" key="1">
    <source>
        <dbReference type="EMBL" id="AKC91761.1"/>
    </source>
</evidence>
<keyword evidence="2" id="KW-1185">Reference proteome</keyword>
<protein>
    <submittedName>
        <fullName evidence="1">Uncharacterized protein</fullName>
    </submittedName>
</protein>
<sequence length="66" mass="7898">MSFVKRKQFLNFKTFLHSTPICTIRYDIDTRERRCRCIVRSTPNASMSTIVHVNFFECTKANINYF</sequence>
<dbReference type="EMBL" id="KP752043">
    <property type="protein sequence ID" value="AKC91761.1"/>
    <property type="molecule type" value="Genomic_DNA"/>
</dbReference>
<proteinExistence type="predicted"/>
<dbReference type="KEGG" id="vg:24170965"/>
<reference evidence="1 2" key="1">
    <citation type="journal article" date="2015" name="Genome Announc.">
        <title>Genome Sequence of an Alphabaculovirus Isolated from the Oak Looper, Lambdina fiscellaria, Contains a Putative 2-Kilobase-Pair Transposable Element Encoding a Transposase and a FLYWCH Domain-Containing Protein.</title>
        <authorList>
            <person name="Rohrmann G.F."/>
            <person name="Erlandson M.A."/>
            <person name="Theilmann D.A."/>
        </authorList>
    </citation>
    <scope>NUCLEOTIDE SEQUENCE [LARGE SCALE GENOMIC DNA]</scope>
    <source>
        <strain evidence="1">GR15</strain>
    </source>
</reference>
<dbReference type="GeneID" id="24170965"/>
<organism evidence="1 2">
    <name type="scientific">Lambdina fiscellaria nucleopolyhedrovirus</name>
    <dbReference type="NCBI Taxonomy" id="1642929"/>
    <lineage>
        <taxon>Viruses</taxon>
        <taxon>Viruses incertae sedis</taxon>
        <taxon>Naldaviricetes</taxon>
        <taxon>Lefavirales</taxon>
        <taxon>Baculoviridae</taxon>
        <taxon>Alphabaculovirus</taxon>
        <taxon>Alphabaculovirus lafiscellariae</taxon>
    </lineage>
</organism>
<name>A0A0E3Z7I3_9ABAC</name>
<accession>A0A0E3Z7I3</accession>
<dbReference type="Proteomes" id="UP000201190">
    <property type="component" value="Segment"/>
</dbReference>